<proteinExistence type="inferred from homology"/>
<dbReference type="PROSITE" id="PS51284">
    <property type="entry name" value="DOC"/>
    <property type="match status" value="1"/>
</dbReference>
<evidence type="ECO:0000313" key="9">
    <source>
        <dbReference type="EMBL" id="ACO64708.1"/>
    </source>
</evidence>
<evidence type="ECO:0000256" key="6">
    <source>
        <dbReference type="PIRNR" id="PIRNR028841"/>
    </source>
</evidence>
<evidence type="ECO:0000256" key="2">
    <source>
        <dbReference type="ARBA" id="ARBA00022618"/>
    </source>
</evidence>
<dbReference type="EMBL" id="CP001328">
    <property type="protein sequence ID" value="ACO64708.1"/>
    <property type="molecule type" value="Genomic_DNA"/>
</dbReference>
<keyword evidence="5 6" id="KW-0131">Cell cycle</keyword>
<evidence type="ECO:0000256" key="3">
    <source>
        <dbReference type="ARBA" id="ARBA00022776"/>
    </source>
</evidence>
<evidence type="ECO:0000313" key="10">
    <source>
        <dbReference type="Proteomes" id="UP000002009"/>
    </source>
</evidence>
<dbReference type="KEGG" id="mis:MICPUN_59781"/>
<feature type="domain" description="DOC" evidence="8">
    <location>
        <begin position="2"/>
        <end position="196"/>
    </location>
</feature>
<dbReference type="SUPFAM" id="SSF49785">
    <property type="entry name" value="Galactose-binding domain-like"/>
    <property type="match status" value="1"/>
</dbReference>
<keyword evidence="10" id="KW-1185">Reference proteome</keyword>
<dbReference type="Proteomes" id="UP000002009">
    <property type="component" value="Chromosome 7"/>
</dbReference>
<organism evidence="9 10">
    <name type="scientific">Micromonas commoda (strain RCC299 / NOUM17 / CCMP2709)</name>
    <name type="common">Picoplanktonic green alga</name>
    <dbReference type="NCBI Taxonomy" id="296587"/>
    <lineage>
        <taxon>Eukaryota</taxon>
        <taxon>Viridiplantae</taxon>
        <taxon>Chlorophyta</taxon>
        <taxon>Mamiellophyceae</taxon>
        <taxon>Mamiellales</taxon>
        <taxon>Mamiellaceae</taxon>
        <taxon>Micromonas</taxon>
    </lineage>
</organism>
<dbReference type="OMA" id="DDCMDTY"/>
<keyword evidence="3 6" id="KW-0498">Mitosis</keyword>
<dbReference type="InterPro" id="IPR008979">
    <property type="entry name" value="Galactose-bd-like_sf"/>
</dbReference>
<feature type="region of interest" description="Disordered" evidence="7">
    <location>
        <begin position="1"/>
        <end position="21"/>
    </location>
</feature>
<dbReference type="eggNOG" id="KOG3437">
    <property type="taxonomic scope" value="Eukaryota"/>
</dbReference>
<keyword evidence="4 6" id="KW-0833">Ubl conjugation pathway</keyword>
<dbReference type="OrthoDB" id="24948at2759"/>
<evidence type="ECO:0000256" key="1">
    <source>
        <dbReference type="ARBA" id="ARBA00006762"/>
    </source>
</evidence>
<evidence type="ECO:0000256" key="5">
    <source>
        <dbReference type="ARBA" id="ARBA00023306"/>
    </source>
</evidence>
<reference evidence="9 10" key="1">
    <citation type="journal article" date="2009" name="Science">
        <title>Green evolution and dynamic adaptations revealed by genomes of the marine picoeukaryotes Micromonas.</title>
        <authorList>
            <person name="Worden A.Z."/>
            <person name="Lee J.H."/>
            <person name="Mock T."/>
            <person name="Rouze P."/>
            <person name="Simmons M.P."/>
            <person name="Aerts A.L."/>
            <person name="Allen A.E."/>
            <person name="Cuvelier M.L."/>
            <person name="Derelle E."/>
            <person name="Everett M.V."/>
            <person name="Foulon E."/>
            <person name="Grimwood J."/>
            <person name="Gundlach H."/>
            <person name="Henrissat B."/>
            <person name="Napoli C."/>
            <person name="McDonald S.M."/>
            <person name="Parker M.S."/>
            <person name="Rombauts S."/>
            <person name="Salamov A."/>
            <person name="Von Dassow P."/>
            <person name="Badger J.H."/>
            <person name="Coutinho P.M."/>
            <person name="Demir E."/>
            <person name="Dubchak I."/>
            <person name="Gentemann C."/>
            <person name="Eikrem W."/>
            <person name="Gready J.E."/>
            <person name="John U."/>
            <person name="Lanier W."/>
            <person name="Lindquist E.A."/>
            <person name="Lucas S."/>
            <person name="Mayer K.F."/>
            <person name="Moreau H."/>
            <person name="Not F."/>
            <person name="Otillar R."/>
            <person name="Panaud O."/>
            <person name="Pangilinan J."/>
            <person name="Paulsen I."/>
            <person name="Piegu B."/>
            <person name="Poliakov A."/>
            <person name="Robbens S."/>
            <person name="Schmutz J."/>
            <person name="Toulza E."/>
            <person name="Wyss T."/>
            <person name="Zelensky A."/>
            <person name="Zhou K."/>
            <person name="Armbrust E.V."/>
            <person name="Bhattacharya D."/>
            <person name="Goodenough U.W."/>
            <person name="Van de Peer Y."/>
            <person name="Grigoriev I.V."/>
        </authorList>
    </citation>
    <scope>NUCLEOTIDE SEQUENCE [LARGE SCALE GENOMIC DNA]</scope>
    <source>
        <strain evidence="10">RCC299 / NOUM17</strain>
    </source>
</reference>
<dbReference type="GO" id="GO:0051301">
    <property type="term" value="P:cell division"/>
    <property type="evidence" value="ECO:0007669"/>
    <property type="project" value="UniProtKB-KW"/>
</dbReference>
<evidence type="ECO:0000259" key="8">
    <source>
        <dbReference type="PROSITE" id="PS51284"/>
    </source>
</evidence>
<dbReference type="InterPro" id="IPR004939">
    <property type="entry name" value="APC_su10/DOC_dom"/>
</dbReference>
<evidence type="ECO:0000256" key="7">
    <source>
        <dbReference type="SAM" id="MobiDB-lite"/>
    </source>
</evidence>
<dbReference type="GO" id="GO:0070979">
    <property type="term" value="P:protein K11-linked ubiquitination"/>
    <property type="evidence" value="ECO:0007669"/>
    <property type="project" value="TreeGrafter"/>
</dbReference>
<protein>
    <recommendedName>
        <fullName evidence="6">Anaphase-promoting complex subunit 10</fullName>
    </recommendedName>
</protein>
<comment type="function">
    <text evidence="6">Component of the anaphase promoting complex/cyclosome (APC/C), a cell cycle-regulated E3 ubiquitin-protein ligase complex that controls progression through mitosis and the G1 phase of the cell cycle.</text>
</comment>
<dbReference type="SMART" id="SM01337">
    <property type="entry name" value="APC10"/>
    <property type="match status" value="1"/>
</dbReference>
<dbReference type="CDD" id="cd08366">
    <property type="entry name" value="APC10"/>
    <property type="match status" value="1"/>
</dbReference>
<keyword evidence="2 6" id="KW-0132">Cell division</keyword>
<dbReference type="PANTHER" id="PTHR12936">
    <property type="entry name" value="ANAPHASE-PROMOTING COMPLEX 10"/>
    <property type="match status" value="1"/>
</dbReference>
<accession>C1E9N2</accession>
<dbReference type="InParanoid" id="C1E9N2"/>
<evidence type="ECO:0000256" key="4">
    <source>
        <dbReference type="ARBA" id="ARBA00022786"/>
    </source>
</evidence>
<gene>
    <name evidence="9" type="primary">APC10</name>
    <name evidence="9" type="ORF">MICPUN_59781</name>
</gene>
<dbReference type="STRING" id="296587.C1E9N2"/>
<dbReference type="InterPro" id="IPR016901">
    <property type="entry name" value="APC10/Doc1"/>
</dbReference>
<dbReference type="Pfam" id="PF03256">
    <property type="entry name" value="ANAPC10"/>
    <property type="match status" value="1"/>
</dbReference>
<dbReference type="GeneID" id="8245097"/>
<dbReference type="PIRSF" id="PIRSF028841">
    <property type="entry name" value="APC10_sub"/>
    <property type="match status" value="1"/>
</dbReference>
<dbReference type="Gene3D" id="2.60.120.260">
    <property type="entry name" value="Galactose-binding domain-like"/>
    <property type="match status" value="1"/>
</dbReference>
<dbReference type="GO" id="GO:0005680">
    <property type="term" value="C:anaphase-promoting complex"/>
    <property type="evidence" value="ECO:0007669"/>
    <property type="project" value="InterPro"/>
</dbReference>
<sequence>MSNNPEATTSGADGADPSRRGDVSEIGKLAVWSVTSAKPGNGVELLRDNSLDTYWQSDGAQPHLVNVQFQKKVRVRELCIYADYRLDESYTPNKISVRAGNSFHDLREIKTVDLDEPSGWTRVSLVKDENEPGALNGGDGECLRTYFLQIAVLSNHQNGRDTHVRQVKIYGPRTSPEAMIGQGMQFTTPEYGQFATVR</sequence>
<dbReference type="RefSeq" id="XP_002503450.1">
    <property type="nucleotide sequence ID" value="XM_002503404.1"/>
</dbReference>
<name>C1E9N2_MICCC</name>
<dbReference type="FunCoup" id="C1E9N2">
    <property type="interactions" value="1528"/>
</dbReference>
<comment type="similarity">
    <text evidence="1 6">Belongs to the APC10 family.</text>
</comment>
<feature type="compositionally biased region" description="Polar residues" evidence="7">
    <location>
        <begin position="1"/>
        <end position="11"/>
    </location>
</feature>
<dbReference type="GO" id="GO:0031145">
    <property type="term" value="P:anaphase-promoting complex-dependent catabolic process"/>
    <property type="evidence" value="ECO:0007669"/>
    <property type="project" value="InterPro"/>
</dbReference>
<dbReference type="FunFam" id="2.60.120.260:FF:000122">
    <property type="entry name" value="Anaphase-promoting complex subunit 10"/>
    <property type="match status" value="1"/>
</dbReference>
<dbReference type="AlphaFoldDB" id="C1E9N2"/>
<dbReference type="PANTHER" id="PTHR12936:SF0">
    <property type="entry name" value="ANAPHASE-PROMOTING COMPLEX SUBUNIT 10"/>
    <property type="match status" value="1"/>
</dbReference>